<keyword evidence="2" id="KW-1003">Cell membrane</keyword>
<dbReference type="SUPFAM" id="SSF48317">
    <property type="entry name" value="Acid phosphatase/Vanadium-dependent haloperoxidase"/>
    <property type="match status" value="1"/>
</dbReference>
<evidence type="ECO:0000256" key="2">
    <source>
        <dbReference type="ARBA" id="ARBA00022475"/>
    </source>
</evidence>
<evidence type="ECO:0000256" key="3">
    <source>
        <dbReference type="ARBA" id="ARBA00022692"/>
    </source>
</evidence>
<evidence type="ECO:0000256" key="6">
    <source>
        <dbReference type="ARBA" id="ARBA00023136"/>
    </source>
</evidence>
<keyword evidence="4" id="KW-0378">Hydrolase</keyword>
<evidence type="ECO:0000313" key="9">
    <source>
        <dbReference type="EMBL" id="KZL91738.1"/>
    </source>
</evidence>
<dbReference type="GO" id="GO:0016787">
    <property type="term" value="F:hydrolase activity"/>
    <property type="evidence" value="ECO:0007669"/>
    <property type="project" value="UniProtKB-KW"/>
</dbReference>
<evidence type="ECO:0000256" key="5">
    <source>
        <dbReference type="ARBA" id="ARBA00022989"/>
    </source>
</evidence>
<name>A0A161WXK4_9CLOT</name>
<dbReference type="PANTHER" id="PTHR14969">
    <property type="entry name" value="SPHINGOSINE-1-PHOSPHATE PHOSPHOHYDROLASE"/>
    <property type="match status" value="1"/>
</dbReference>
<evidence type="ECO:0000256" key="7">
    <source>
        <dbReference type="SAM" id="Phobius"/>
    </source>
</evidence>
<gene>
    <name evidence="9" type="ORF">CLMAG_34970</name>
</gene>
<dbReference type="InterPro" id="IPR000326">
    <property type="entry name" value="PAP2/HPO"/>
</dbReference>
<feature type="transmembrane region" description="Helical" evidence="7">
    <location>
        <begin position="131"/>
        <end position="149"/>
    </location>
</feature>
<dbReference type="GO" id="GO:0005886">
    <property type="term" value="C:plasma membrane"/>
    <property type="evidence" value="ECO:0007669"/>
    <property type="project" value="UniProtKB-SubCell"/>
</dbReference>
<sequence length="192" mass="21691">MRMVSLIQKLDNYILCAIKKYVQNKYLDILMPIITAMGNLGFIWIMMAVALLLDKPYRLIGDIVILTLIISTIIGEGIVKHIVRRVRPCNLQSSVSLLITKPISYSFPSGHTLSSFAVAEVLSMYFTEYKLIFMTIAFLIALSRLYLYVHYPTDVIAGIIVGILCSKLIFIILPDGCVGNFDTFYQILVWKG</sequence>
<protein>
    <submittedName>
        <fullName evidence="9">Undecaprenyl pyrophosphate phosphatase</fullName>
    </submittedName>
</protein>
<dbReference type="RefSeq" id="WP_423231078.1">
    <property type="nucleotide sequence ID" value="NZ_FQXL01000043.1"/>
</dbReference>
<accession>A0A161WXK4</accession>
<reference evidence="9 10" key="1">
    <citation type="submission" date="2016-04" db="EMBL/GenBank/DDBJ databases">
        <title>Genome sequence of Clostridium magnum DSM 2767.</title>
        <authorList>
            <person name="Poehlein A."/>
            <person name="Uhlig R."/>
            <person name="Fischer R."/>
            <person name="Bahl H."/>
            <person name="Daniel R."/>
        </authorList>
    </citation>
    <scope>NUCLEOTIDE SEQUENCE [LARGE SCALE GENOMIC DNA]</scope>
    <source>
        <strain evidence="9 10">DSM 2767</strain>
    </source>
</reference>
<dbReference type="InterPro" id="IPR036938">
    <property type="entry name" value="PAP2/HPO_sf"/>
</dbReference>
<keyword evidence="3 7" id="KW-0812">Transmembrane</keyword>
<dbReference type="EMBL" id="LWAE01000003">
    <property type="protein sequence ID" value="KZL91738.1"/>
    <property type="molecule type" value="Genomic_DNA"/>
</dbReference>
<dbReference type="AlphaFoldDB" id="A0A161WXK4"/>
<dbReference type="Pfam" id="PF01569">
    <property type="entry name" value="PAP2"/>
    <property type="match status" value="1"/>
</dbReference>
<feature type="domain" description="Phosphatidic acid phosphatase type 2/haloperoxidase" evidence="8">
    <location>
        <begin position="60"/>
        <end position="170"/>
    </location>
</feature>
<dbReference type="PANTHER" id="PTHR14969:SF62">
    <property type="entry name" value="DECAPRENYLPHOSPHORYL-5-PHOSPHORIBOSE PHOSPHATASE RV3807C-RELATED"/>
    <property type="match status" value="1"/>
</dbReference>
<dbReference type="SMART" id="SM00014">
    <property type="entry name" value="acidPPc"/>
    <property type="match status" value="1"/>
</dbReference>
<feature type="transmembrane region" description="Helical" evidence="7">
    <location>
        <begin position="29"/>
        <end position="53"/>
    </location>
</feature>
<dbReference type="STRING" id="1121326.CLMAG_34970"/>
<evidence type="ECO:0000313" key="10">
    <source>
        <dbReference type="Proteomes" id="UP000076603"/>
    </source>
</evidence>
<evidence type="ECO:0000256" key="4">
    <source>
        <dbReference type="ARBA" id="ARBA00022801"/>
    </source>
</evidence>
<organism evidence="9 10">
    <name type="scientific">Clostridium magnum DSM 2767</name>
    <dbReference type="NCBI Taxonomy" id="1121326"/>
    <lineage>
        <taxon>Bacteria</taxon>
        <taxon>Bacillati</taxon>
        <taxon>Bacillota</taxon>
        <taxon>Clostridia</taxon>
        <taxon>Eubacteriales</taxon>
        <taxon>Clostridiaceae</taxon>
        <taxon>Clostridium</taxon>
    </lineage>
</organism>
<keyword evidence="10" id="KW-1185">Reference proteome</keyword>
<comment type="subcellular location">
    <subcellularLocation>
        <location evidence="1">Cell membrane</location>
        <topology evidence="1">Multi-pass membrane protein</topology>
    </subcellularLocation>
</comment>
<dbReference type="Gene3D" id="1.20.144.10">
    <property type="entry name" value="Phosphatidic acid phosphatase type 2/haloperoxidase"/>
    <property type="match status" value="1"/>
</dbReference>
<evidence type="ECO:0000256" key="1">
    <source>
        <dbReference type="ARBA" id="ARBA00004651"/>
    </source>
</evidence>
<dbReference type="PATRIC" id="fig|1121326.3.peg.3537"/>
<proteinExistence type="predicted"/>
<comment type="caution">
    <text evidence="9">The sequence shown here is derived from an EMBL/GenBank/DDBJ whole genome shotgun (WGS) entry which is preliminary data.</text>
</comment>
<feature type="transmembrane region" description="Helical" evidence="7">
    <location>
        <begin position="59"/>
        <end position="79"/>
    </location>
</feature>
<keyword evidence="6 7" id="KW-0472">Membrane</keyword>
<evidence type="ECO:0000259" key="8">
    <source>
        <dbReference type="SMART" id="SM00014"/>
    </source>
</evidence>
<feature type="transmembrane region" description="Helical" evidence="7">
    <location>
        <begin position="155"/>
        <end position="173"/>
    </location>
</feature>
<keyword evidence="5 7" id="KW-1133">Transmembrane helix</keyword>
<dbReference type="Proteomes" id="UP000076603">
    <property type="component" value="Unassembled WGS sequence"/>
</dbReference>